<dbReference type="Pfam" id="PF01979">
    <property type="entry name" value="Amidohydro_1"/>
    <property type="match status" value="1"/>
</dbReference>
<feature type="signal peptide" evidence="1">
    <location>
        <begin position="1"/>
        <end position="17"/>
    </location>
</feature>
<dbReference type="AlphaFoldDB" id="A0A075K0U0"/>
<sequence length="663" mass="71482">MLLFVAVLLTSATHAQAATPDEQDAFVLHKFARAIGEERYTIRHDHGELTLTSDFKFTDRGTPVPLSTVYHARDDAHPLSLKVDGKSSRHSDLHDEFSLDAPRGQVTLRRDGKTQTFAATEHTFLMDGYSPVAMQQVLMHFWLAKGKPASIDAPPGESIRIAPTTDLQVDVAGHPTTLHGYEVAGLDWGAETLWLDDAGKLVALVTRDAEQDHFEAVRTAYEPALGTFIRQAAKDSLASLERLGARARQPATRRLAITHVTLIDGSGTAPRPDTTVLVENGAITHVLSGKGATSALLAGYNVIDGSGKFLIPGLWDMHAHYEQVEWGPVYLASGVTTVRDCGNELDFITSVRDVLDEGHGIGPRILIAGLVDGTGAITLGAVTADTPEQAIAVVRRYKQAGALQIKIYSSMKPELVPVITAEAHRLGMTVTGHVPQGMTAPQVVKAGYDGINHIDFVTRALMDVDRDKPLPPLDLRSANASEQFALYKQHHTVFDDTIALYEIFMHPGSTPLSSLEPGVKHLPPSLAAALDGPGAPPAREAWLGGYYKDMLSVLGELHRQGLTVVAGTDQAIPGYSLHRELEIYVQAGFTPMEALQAATSVPARVMGLDKELGTIAEGKRADMVLLDGDPLADIRNTRRVARTIAGGAVYTPAPLWQSVDFTP</sequence>
<evidence type="ECO:0000259" key="2">
    <source>
        <dbReference type="Pfam" id="PF01979"/>
    </source>
</evidence>
<dbReference type="PANTHER" id="PTHR43135">
    <property type="entry name" value="ALPHA-D-RIBOSE 1-METHYLPHOSPHONATE 5-TRIPHOSPHATE DIPHOSPHATASE"/>
    <property type="match status" value="1"/>
</dbReference>
<evidence type="ECO:0000256" key="1">
    <source>
        <dbReference type="SAM" id="SignalP"/>
    </source>
</evidence>
<dbReference type="HOGENOM" id="CLU_018437_0_0_6"/>
<keyword evidence="1" id="KW-0732">Signal</keyword>
<dbReference type="InterPro" id="IPR006680">
    <property type="entry name" value="Amidohydro-rel"/>
</dbReference>
<dbReference type="PANTHER" id="PTHR43135:SF3">
    <property type="entry name" value="ALPHA-D-RIBOSE 1-METHYLPHOSPHONATE 5-TRIPHOSPHATE DIPHOSPHATASE"/>
    <property type="match status" value="1"/>
</dbReference>
<dbReference type="Gene3D" id="3.30.110.90">
    <property type="entry name" value="Amidohydrolase"/>
    <property type="match status" value="1"/>
</dbReference>
<dbReference type="EMBL" id="CP008884">
    <property type="protein sequence ID" value="AIF47769.1"/>
    <property type="molecule type" value="Genomic_DNA"/>
</dbReference>
<feature type="chain" id="PRO_5001707494" description="Amidohydrolase-related domain-containing protein" evidence="1">
    <location>
        <begin position="18"/>
        <end position="663"/>
    </location>
</feature>
<gene>
    <name evidence="3" type="ORF">HY57_11075</name>
</gene>
<dbReference type="SUPFAM" id="SSF51338">
    <property type="entry name" value="Composite domain of metallo-dependent hydrolases"/>
    <property type="match status" value="1"/>
</dbReference>
<accession>A0A075K0U0</accession>
<feature type="domain" description="Amidohydrolase-related" evidence="2">
    <location>
        <begin position="331"/>
        <end position="647"/>
    </location>
</feature>
<dbReference type="STRING" id="1217721.HY57_11075"/>
<proteinExistence type="predicted"/>
<reference evidence="3 4" key="1">
    <citation type="submission" date="2014-07" db="EMBL/GenBank/DDBJ databases">
        <title>Complete Genome Sequence of Dyella japonica Strain A8 Isolated from Malaysian Tropical Soil.</title>
        <authorList>
            <person name="Hui R.K.H."/>
            <person name="Chen J.-W."/>
            <person name="Chan K.-G."/>
            <person name="Leung F.C.C."/>
        </authorList>
    </citation>
    <scope>NUCLEOTIDE SEQUENCE [LARGE SCALE GENOMIC DNA]</scope>
    <source>
        <strain evidence="3 4">A8</strain>
    </source>
</reference>
<dbReference type="InterPro" id="IPR051781">
    <property type="entry name" value="Metallo-dep_Hydrolase"/>
</dbReference>
<name>A0A075K0U0_9GAMM</name>
<organism evidence="3 4">
    <name type="scientific">Dyella japonica A8</name>
    <dbReference type="NCBI Taxonomy" id="1217721"/>
    <lineage>
        <taxon>Bacteria</taxon>
        <taxon>Pseudomonadati</taxon>
        <taxon>Pseudomonadota</taxon>
        <taxon>Gammaproteobacteria</taxon>
        <taxon>Lysobacterales</taxon>
        <taxon>Rhodanobacteraceae</taxon>
        <taxon>Dyella</taxon>
    </lineage>
</organism>
<dbReference type="GO" id="GO:0016810">
    <property type="term" value="F:hydrolase activity, acting on carbon-nitrogen (but not peptide) bonds"/>
    <property type="evidence" value="ECO:0007669"/>
    <property type="project" value="InterPro"/>
</dbReference>
<dbReference type="InterPro" id="IPR011059">
    <property type="entry name" value="Metal-dep_hydrolase_composite"/>
</dbReference>
<dbReference type="Gene3D" id="2.30.40.10">
    <property type="entry name" value="Urease, subunit C, domain 1"/>
    <property type="match status" value="1"/>
</dbReference>
<dbReference type="KEGG" id="dja:HY57_11075"/>
<evidence type="ECO:0000313" key="3">
    <source>
        <dbReference type="EMBL" id="AIF47769.1"/>
    </source>
</evidence>
<dbReference type="Gene3D" id="3.40.50.10910">
    <property type="entry name" value="Amidohydrolase"/>
    <property type="match status" value="1"/>
</dbReference>
<dbReference type="PATRIC" id="fig|1217721.7.peg.2287"/>
<keyword evidence="4" id="KW-1185">Reference proteome</keyword>
<dbReference type="Proteomes" id="UP000027987">
    <property type="component" value="Chromosome"/>
</dbReference>
<protein>
    <recommendedName>
        <fullName evidence="2">Amidohydrolase-related domain-containing protein</fullName>
    </recommendedName>
</protein>
<dbReference type="Gene3D" id="1.20.58.520">
    <property type="entry name" value="Amidohydrolase"/>
    <property type="match status" value="1"/>
</dbReference>
<dbReference type="InterPro" id="IPR032466">
    <property type="entry name" value="Metal_Hydrolase"/>
</dbReference>
<dbReference type="SUPFAM" id="SSF51556">
    <property type="entry name" value="Metallo-dependent hydrolases"/>
    <property type="match status" value="1"/>
</dbReference>
<evidence type="ECO:0000313" key="4">
    <source>
        <dbReference type="Proteomes" id="UP000027987"/>
    </source>
</evidence>